<evidence type="ECO:0000256" key="1">
    <source>
        <dbReference type="SAM" id="MobiDB-lite"/>
    </source>
</evidence>
<feature type="region of interest" description="Disordered" evidence="1">
    <location>
        <begin position="1"/>
        <end position="31"/>
    </location>
</feature>
<protein>
    <submittedName>
        <fullName evidence="2">Uncharacterized protein</fullName>
    </submittedName>
</protein>
<comment type="caution">
    <text evidence="2">The sequence shown here is derived from an EMBL/GenBank/DDBJ whole genome shotgun (WGS) entry which is preliminary data.</text>
</comment>
<evidence type="ECO:0000313" key="2">
    <source>
        <dbReference type="EMBL" id="PNY25345.1"/>
    </source>
</evidence>
<sequence length="154" mass="16552">MAGTPSQPGAGKSPQAFLVQTDPSTDNNPRPGNVGALLMELRREVAELRETIGRQLLADRRNASIKIGNRIAARDGKELTALYSAMTGDQIPQFPETADAVSAMSEQKQYRLLQALGESVTGSSDARNMRLRLAIGIEHGEGVGVKTFLFGQND</sequence>
<organism evidence="2 3">
    <name type="scientific">Tolypocladium capitatum</name>
    <dbReference type="NCBI Taxonomy" id="45235"/>
    <lineage>
        <taxon>Eukaryota</taxon>
        <taxon>Fungi</taxon>
        <taxon>Dikarya</taxon>
        <taxon>Ascomycota</taxon>
        <taxon>Pezizomycotina</taxon>
        <taxon>Sordariomycetes</taxon>
        <taxon>Hypocreomycetidae</taxon>
        <taxon>Hypocreales</taxon>
        <taxon>Ophiocordycipitaceae</taxon>
        <taxon>Tolypocladium</taxon>
    </lineage>
</organism>
<proteinExistence type="predicted"/>
<reference evidence="2 3" key="1">
    <citation type="submission" date="2017-08" db="EMBL/GenBank/DDBJ databases">
        <title>Harnessing the power of phylogenomics to disentangle the directionality and signatures of interkingdom host jumping in the parasitic fungal genus Tolypocladium.</title>
        <authorList>
            <person name="Quandt C.A."/>
            <person name="Patterson W."/>
            <person name="Spatafora J.W."/>
        </authorList>
    </citation>
    <scope>NUCLEOTIDE SEQUENCE [LARGE SCALE GENOMIC DNA]</scope>
    <source>
        <strain evidence="2 3">CBS 113982</strain>
    </source>
</reference>
<dbReference type="EMBL" id="NRSZ01000773">
    <property type="protein sequence ID" value="PNY25345.1"/>
    <property type="molecule type" value="Genomic_DNA"/>
</dbReference>
<feature type="compositionally biased region" description="Polar residues" evidence="1">
    <location>
        <begin position="21"/>
        <end position="30"/>
    </location>
</feature>
<dbReference type="Proteomes" id="UP000236621">
    <property type="component" value="Unassembled WGS sequence"/>
</dbReference>
<evidence type="ECO:0000313" key="3">
    <source>
        <dbReference type="Proteomes" id="UP000236621"/>
    </source>
</evidence>
<dbReference type="OrthoDB" id="5413892at2759"/>
<dbReference type="AlphaFoldDB" id="A0A2K3QCS4"/>
<name>A0A2K3QCS4_9HYPO</name>
<gene>
    <name evidence="2" type="ORF">TCAP_04714</name>
</gene>
<accession>A0A2K3QCS4</accession>
<keyword evidence="3" id="KW-1185">Reference proteome</keyword>